<sequence>MGQKSILDLISNKNDRNPQKWNLVYLTTYKMGEPKMKLVHCLGKFELYEKGRVSNCQASNATRGETILFLLQEMDNSCLSLLASNLFQFRVAFQNSLFLN</sequence>
<reference evidence="1" key="2">
    <citation type="submission" date="2017-11" db="EMBL/GenBank/DDBJ databases">
        <title>Coralsnake Venomics: Analyses of Venom Gland Transcriptomes and Proteomes of Six Brazilian Taxa.</title>
        <authorList>
            <person name="Aird S.D."/>
            <person name="Jorge da Silva N."/>
            <person name="Qiu L."/>
            <person name="Villar-Briones A."/>
            <person name="Aparecida-Saddi V."/>
            <person name="Campos-Telles M.P."/>
            <person name="Grau M."/>
            <person name="Mikheyev A.S."/>
        </authorList>
    </citation>
    <scope>NUCLEOTIDE SEQUENCE</scope>
    <source>
        <tissue evidence="1">Venom_gland</tissue>
    </source>
</reference>
<dbReference type="AlphaFoldDB" id="A0A2D4GS24"/>
<reference evidence="1" key="1">
    <citation type="submission" date="2017-07" db="EMBL/GenBank/DDBJ databases">
        <authorList>
            <person name="Mikheyev A."/>
            <person name="Grau M."/>
        </authorList>
    </citation>
    <scope>NUCLEOTIDE SEQUENCE</scope>
    <source>
        <tissue evidence="1">Venom_gland</tissue>
    </source>
</reference>
<name>A0A2D4GS24_MICCO</name>
<dbReference type="EMBL" id="IACJ01140027">
    <property type="protein sequence ID" value="LAA62509.1"/>
    <property type="molecule type" value="Transcribed_RNA"/>
</dbReference>
<accession>A0A2D4GS24</accession>
<proteinExistence type="predicted"/>
<protein>
    <submittedName>
        <fullName evidence="1">Uncharacterized protein</fullName>
    </submittedName>
</protein>
<organism evidence="1">
    <name type="scientific">Micrurus corallinus</name>
    <name type="common">Brazilian coral snake</name>
    <dbReference type="NCBI Taxonomy" id="54390"/>
    <lineage>
        <taxon>Eukaryota</taxon>
        <taxon>Metazoa</taxon>
        <taxon>Chordata</taxon>
        <taxon>Craniata</taxon>
        <taxon>Vertebrata</taxon>
        <taxon>Euteleostomi</taxon>
        <taxon>Lepidosauria</taxon>
        <taxon>Squamata</taxon>
        <taxon>Bifurcata</taxon>
        <taxon>Unidentata</taxon>
        <taxon>Episquamata</taxon>
        <taxon>Toxicofera</taxon>
        <taxon>Serpentes</taxon>
        <taxon>Colubroidea</taxon>
        <taxon>Elapidae</taxon>
        <taxon>Elapinae</taxon>
        <taxon>Micrurus</taxon>
    </lineage>
</organism>
<evidence type="ECO:0000313" key="1">
    <source>
        <dbReference type="EMBL" id="LAA62509.1"/>
    </source>
</evidence>